<dbReference type="EMBL" id="MU865921">
    <property type="protein sequence ID" value="KAK4453141.1"/>
    <property type="molecule type" value="Genomic_DNA"/>
</dbReference>
<name>A0AAV9H2M3_9PEZI</name>
<dbReference type="InterPro" id="IPR029063">
    <property type="entry name" value="SAM-dependent_MTases_sf"/>
</dbReference>
<evidence type="ECO:0000256" key="1">
    <source>
        <dbReference type="SAM" id="MobiDB-lite"/>
    </source>
</evidence>
<protein>
    <recommendedName>
        <fullName evidence="4">Methyltransferase type 11 domain-containing protein</fullName>
    </recommendedName>
</protein>
<feature type="region of interest" description="Disordered" evidence="1">
    <location>
        <begin position="15"/>
        <end position="56"/>
    </location>
</feature>
<reference evidence="2" key="1">
    <citation type="journal article" date="2023" name="Mol. Phylogenet. Evol.">
        <title>Genome-scale phylogeny and comparative genomics of the fungal order Sordariales.</title>
        <authorList>
            <person name="Hensen N."/>
            <person name="Bonometti L."/>
            <person name="Westerberg I."/>
            <person name="Brannstrom I.O."/>
            <person name="Guillou S."/>
            <person name="Cros-Aarteil S."/>
            <person name="Calhoun S."/>
            <person name="Haridas S."/>
            <person name="Kuo A."/>
            <person name="Mondo S."/>
            <person name="Pangilinan J."/>
            <person name="Riley R."/>
            <person name="LaButti K."/>
            <person name="Andreopoulos B."/>
            <person name="Lipzen A."/>
            <person name="Chen C."/>
            <person name="Yan M."/>
            <person name="Daum C."/>
            <person name="Ng V."/>
            <person name="Clum A."/>
            <person name="Steindorff A."/>
            <person name="Ohm R.A."/>
            <person name="Martin F."/>
            <person name="Silar P."/>
            <person name="Natvig D.O."/>
            <person name="Lalanne C."/>
            <person name="Gautier V."/>
            <person name="Ament-Velasquez S.L."/>
            <person name="Kruys A."/>
            <person name="Hutchinson M.I."/>
            <person name="Powell A.J."/>
            <person name="Barry K."/>
            <person name="Miller A.N."/>
            <person name="Grigoriev I.V."/>
            <person name="Debuchy R."/>
            <person name="Gladieux P."/>
            <person name="Hiltunen Thoren M."/>
            <person name="Johannesson H."/>
        </authorList>
    </citation>
    <scope>NUCLEOTIDE SEQUENCE</scope>
    <source>
        <strain evidence="2">PSN243</strain>
    </source>
</reference>
<reference evidence="2" key="2">
    <citation type="submission" date="2023-05" db="EMBL/GenBank/DDBJ databases">
        <authorList>
            <consortium name="Lawrence Berkeley National Laboratory"/>
            <person name="Steindorff A."/>
            <person name="Hensen N."/>
            <person name="Bonometti L."/>
            <person name="Westerberg I."/>
            <person name="Brannstrom I.O."/>
            <person name="Guillou S."/>
            <person name="Cros-Aarteil S."/>
            <person name="Calhoun S."/>
            <person name="Haridas S."/>
            <person name="Kuo A."/>
            <person name="Mondo S."/>
            <person name="Pangilinan J."/>
            <person name="Riley R."/>
            <person name="Labutti K."/>
            <person name="Andreopoulos B."/>
            <person name="Lipzen A."/>
            <person name="Chen C."/>
            <person name="Yanf M."/>
            <person name="Daum C."/>
            <person name="Ng V."/>
            <person name="Clum A."/>
            <person name="Ohm R."/>
            <person name="Martin F."/>
            <person name="Silar P."/>
            <person name="Natvig D."/>
            <person name="Lalanne C."/>
            <person name="Gautier V."/>
            <person name="Ament-Velasquez S.L."/>
            <person name="Kruys A."/>
            <person name="Hutchinson M.I."/>
            <person name="Powell A.J."/>
            <person name="Barry K."/>
            <person name="Miller A.N."/>
            <person name="Grigoriev I.V."/>
            <person name="Debuchy R."/>
            <person name="Gladieux P."/>
            <person name="Thoren M.H."/>
            <person name="Johannesson H."/>
        </authorList>
    </citation>
    <scope>NUCLEOTIDE SEQUENCE</scope>
    <source>
        <strain evidence="2">PSN243</strain>
    </source>
</reference>
<dbReference type="Gene3D" id="3.40.50.150">
    <property type="entry name" value="Vaccinia Virus protein VP39"/>
    <property type="match status" value="1"/>
</dbReference>
<sequence>MFDVDWADYEIEKVGERRARKEVERDQKKKEERRSVRESVSSRSSYSSGDKTQGFLGSLGLKISSASLRGRKTSSNTLRVPADDSSSRRASILSQPAATTAASVAGPSDDVVSPENKLGLILPPIDGLNLTESTEINGSTETSDNSTYRSSKGSVISKSTAATTLTVPSPCKNSIADSVCTVGKIAQPSGSGILVTKTTETRYELRDNTKPAEELKAQTVFSAPFRSTPSYSEPSSPTSPKTDVSASVLIDKWFTSVNDTGSPLSPATGDETPATKDEPANGKMTQVSFDLERPQEYTNLKPPSSAVSATTRSSRRKNTTSVTKLRADNPDAWKPPDNWSQGAPEAKSAPNSAAPSPRRQDTAQHIMSLDLVAMQREIARMAAASAEIVTVRLNENWGNSTDASFYRELEMEKKRWMLSALHNMQMYTEGANADHVAKDSGEGKKMLALFESQATASYLAASYPEAQFTHISPQPLSTVLFPNVKALPLAISGLLPLATNRYSKVFCLCLPSMMPSQEIPRLLRTVHRCLTPKGILHLTVIDPSPATQSLGPKMRHWLDQNLILNLESQFRCISPSRLLPAWLADARLRANGSVISRVKCELVCKTGQDGASAEAQLRSTVGRKLWQEVWGSFVHGTTWWWDDPECIAECIELGTHFEYSLIEAVKDTV</sequence>
<evidence type="ECO:0008006" key="4">
    <source>
        <dbReference type="Google" id="ProtNLM"/>
    </source>
</evidence>
<feature type="compositionally biased region" description="Low complexity" evidence="1">
    <location>
        <begin position="38"/>
        <end position="48"/>
    </location>
</feature>
<evidence type="ECO:0000313" key="3">
    <source>
        <dbReference type="Proteomes" id="UP001321760"/>
    </source>
</evidence>
<accession>A0AAV9H2M3</accession>
<feature type="region of interest" description="Disordered" evidence="1">
    <location>
        <begin position="256"/>
        <end position="361"/>
    </location>
</feature>
<dbReference type="SUPFAM" id="SSF53335">
    <property type="entry name" value="S-adenosyl-L-methionine-dependent methyltransferases"/>
    <property type="match status" value="1"/>
</dbReference>
<feature type="compositionally biased region" description="Low complexity" evidence="1">
    <location>
        <begin position="227"/>
        <end position="240"/>
    </location>
</feature>
<dbReference type="Proteomes" id="UP001321760">
    <property type="component" value="Unassembled WGS sequence"/>
</dbReference>
<feature type="region of interest" description="Disordered" evidence="1">
    <location>
        <begin position="70"/>
        <end position="112"/>
    </location>
</feature>
<gene>
    <name evidence="2" type="ORF">QBC34DRAFT_217652</name>
</gene>
<evidence type="ECO:0000313" key="2">
    <source>
        <dbReference type="EMBL" id="KAK4453141.1"/>
    </source>
</evidence>
<feature type="compositionally biased region" description="Polar residues" evidence="1">
    <location>
        <begin position="256"/>
        <end position="265"/>
    </location>
</feature>
<feature type="compositionally biased region" description="Basic and acidic residues" evidence="1">
    <location>
        <begin position="15"/>
        <end position="37"/>
    </location>
</feature>
<keyword evidence="3" id="KW-1185">Reference proteome</keyword>
<dbReference type="AlphaFoldDB" id="A0AAV9H2M3"/>
<feature type="compositionally biased region" description="Low complexity" evidence="1">
    <location>
        <begin position="343"/>
        <end position="357"/>
    </location>
</feature>
<feature type="compositionally biased region" description="Polar residues" evidence="1">
    <location>
        <begin position="88"/>
        <end position="102"/>
    </location>
</feature>
<proteinExistence type="predicted"/>
<feature type="region of interest" description="Disordered" evidence="1">
    <location>
        <begin position="225"/>
        <end position="244"/>
    </location>
</feature>
<comment type="caution">
    <text evidence="2">The sequence shown here is derived from an EMBL/GenBank/DDBJ whole genome shotgun (WGS) entry which is preliminary data.</text>
</comment>
<organism evidence="2 3">
    <name type="scientific">Podospora aff. communis PSN243</name>
    <dbReference type="NCBI Taxonomy" id="3040156"/>
    <lineage>
        <taxon>Eukaryota</taxon>
        <taxon>Fungi</taxon>
        <taxon>Dikarya</taxon>
        <taxon>Ascomycota</taxon>
        <taxon>Pezizomycotina</taxon>
        <taxon>Sordariomycetes</taxon>
        <taxon>Sordariomycetidae</taxon>
        <taxon>Sordariales</taxon>
        <taxon>Podosporaceae</taxon>
        <taxon>Podospora</taxon>
    </lineage>
</organism>